<dbReference type="Proteomes" id="UP000295568">
    <property type="component" value="Segment"/>
</dbReference>
<keyword evidence="2" id="KW-1185">Reference proteome</keyword>
<proteinExistence type="predicted"/>
<evidence type="ECO:0000313" key="1">
    <source>
        <dbReference type="EMBL" id="QBP33378.1"/>
    </source>
</evidence>
<dbReference type="GeneID" id="55012119"/>
<organism evidence="1 2">
    <name type="scientific">Gordonia phage BrutonGaster</name>
    <dbReference type="NCBI Taxonomy" id="2530116"/>
    <lineage>
        <taxon>Viruses</taxon>
        <taxon>Duplodnaviria</taxon>
        <taxon>Heunggongvirae</taxon>
        <taxon>Uroviricota</taxon>
        <taxon>Caudoviricetes</taxon>
        <taxon>Oneupvirus</taxon>
        <taxon>Oneupvirus brutongaster</taxon>
    </lineage>
</organism>
<name>A0A482JHF2_9CAUD</name>
<accession>A0A482JHF2</accession>
<dbReference type="EMBL" id="MK524501">
    <property type="protein sequence ID" value="QBP33378.1"/>
    <property type="molecule type" value="Genomic_DNA"/>
</dbReference>
<protein>
    <submittedName>
        <fullName evidence="1">Uncharacterized protein</fullName>
    </submittedName>
</protein>
<evidence type="ECO:0000313" key="2">
    <source>
        <dbReference type="Proteomes" id="UP000295568"/>
    </source>
</evidence>
<reference evidence="1 2" key="1">
    <citation type="submission" date="2019-02" db="EMBL/GenBank/DDBJ databases">
        <authorList>
            <person name="Rowley M."/>
            <person name="Stucki C."/>
            <person name="Ghiringhelli B."/>
            <person name="Naegele L."/>
            <person name="Emmons C.B."/>
            <person name="Slowan-Pomeroy T."/>
            <person name="Briggs L.A."/>
            <person name="Garlena R.A."/>
            <person name="Russell D.A."/>
            <person name="Pope W.H."/>
            <person name="Molloy S.D."/>
            <person name="Jacobs-Sera D."/>
            <person name="Hatfull G.F."/>
        </authorList>
    </citation>
    <scope>NUCLEOTIDE SEQUENCE [LARGE SCALE GENOMIC DNA]</scope>
</reference>
<sequence length="71" mass="8148">MTPAERLQRLEVQADEVLNETFSAEEQLNIRQRSMDKVTGAQLLVIEVPYGMEYRILNLDGSSYYAVVEPE</sequence>
<gene>
    <name evidence="1" type="primary">164</name>
    <name evidence="1" type="ORF">SEA_BRUTONGASTER_164</name>
</gene>
<dbReference type="RefSeq" id="YP_009820678.1">
    <property type="nucleotide sequence ID" value="NC_048169.1"/>
</dbReference>
<dbReference type="KEGG" id="vg:55012119"/>